<keyword evidence="4" id="KW-0175">Coiled coil</keyword>
<evidence type="ECO:0000259" key="8">
    <source>
        <dbReference type="PROSITE" id="PS51718"/>
    </source>
</evidence>
<sequence length="684" mass="78005">MTSKNHPDSFINDLEKVASVRQGFANYLGNMAEIISKGDRTTFAREIKDLQLTTQNLREGVFRLLVLGDMKRGKSTFLNALLGENVLPSDVNPCTAVLTILRFNHQKQVTVYFNDGKSPEVLDFDTFKIRYTIDPKESKRLEDENKQAFPDVEYAVVEYPLALLEKGVEVVDSPGLNDTEARNQLTLGYLNNCHAVLFVMSATQQFTLGERRYLENYIKERGLTVFFLINAWDLIRETVIVPDEAEIEKEENKVREFYRNNLWEYCQVDDNNIYSERVFEISARNALRRRLRDSSDTLEGTGFPEFIDSLNTFLTKERAISELRQARSLARQTHRRVHQSIESRIPLLNQDVDELKHKIRSVQPEFDKLTEIRDNFKDDIRRMRDHKTDAIVNNFRFYVSNLGTTFESDFGRYQPQLKFLDFLRQGKRKKFEASLKQAFELYLNDKIADWSRNAEREMDVAFKQLALSALRYGQSYSETTDKIAQKLTGKSLVVDAALIEEDKSPGWAKWAAGIFAAATGDIAGVAMAGTGLFNWKQILLNLGGVALVGGAVYAITGVLLGPLGIALAGLGLGTLSANQARGKMIKVMKTELVKYLPQIASEQSEVIRKVVQDCFDAYGNEVISRMNDDIQSRKSELDDLVKQKERSQSDRDIEVQRLRSLDNQVLSLLHQLEDTYDSLIEQKS</sequence>
<dbReference type="Proteomes" id="UP001301728">
    <property type="component" value="Unassembled WGS sequence"/>
</dbReference>
<evidence type="ECO:0000256" key="5">
    <source>
        <dbReference type="ARBA" id="ARBA00023134"/>
    </source>
</evidence>
<dbReference type="PROSITE" id="PS51718">
    <property type="entry name" value="G_DYNAMIN_2"/>
    <property type="match status" value="1"/>
</dbReference>
<dbReference type="InterPro" id="IPR049399">
    <property type="entry name" value="BDLP-like_hel"/>
</dbReference>
<feature type="domain" description="Dynamin-type G" evidence="8">
    <location>
        <begin position="58"/>
        <end position="304"/>
    </location>
</feature>
<dbReference type="Gene3D" id="3.40.50.300">
    <property type="entry name" value="P-loop containing nucleotide triphosphate hydrolases"/>
    <property type="match status" value="1"/>
</dbReference>
<evidence type="ECO:0000256" key="2">
    <source>
        <dbReference type="ARBA" id="ARBA00022741"/>
    </source>
</evidence>
<dbReference type="SUPFAM" id="SSF52540">
    <property type="entry name" value="P-loop containing nucleoside triphosphate hydrolases"/>
    <property type="match status" value="1"/>
</dbReference>
<dbReference type="PANTHER" id="PTHR10465:SF0">
    <property type="entry name" value="SARCALUMENIN"/>
    <property type="match status" value="1"/>
</dbReference>
<proteinExistence type="predicted"/>
<evidence type="ECO:0000256" key="7">
    <source>
        <dbReference type="SAM" id="Phobius"/>
    </source>
</evidence>
<evidence type="ECO:0000256" key="3">
    <source>
        <dbReference type="ARBA" id="ARBA00022801"/>
    </source>
</evidence>
<dbReference type="RefSeq" id="WP_323219569.1">
    <property type="nucleotide sequence ID" value="NZ_JAYGHT010000146.1"/>
</dbReference>
<name>A0ABU5U4Q8_9CYAN</name>
<keyword evidence="10" id="KW-1185">Reference proteome</keyword>
<dbReference type="InterPro" id="IPR030381">
    <property type="entry name" value="G_DYNAMIN_dom"/>
</dbReference>
<organism evidence="9 10">
    <name type="scientific">Limnoraphis robusta CCNP1315</name>
    <dbReference type="NCBI Taxonomy" id="3110306"/>
    <lineage>
        <taxon>Bacteria</taxon>
        <taxon>Bacillati</taxon>
        <taxon>Cyanobacteriota</taxon>
        <taxon>Cyanophyceae</taxon>
        <taxon>Oscillatoriophycideae</taxon>
        <taxon>Oscillatoriales</taxon>
        <taxon>Sirenicapillariaceae</taxon>
        <taxon>Limnoraphis</taxon>
    </lineage>
</organism>
<dbReference type="Pfam" id="PF21808">
    <property type="entry name" value="Dynamin-like_hel_bact"/>
    <property type="match status" value="1"/>
</dbReference>
<protein>
    <submittedName>
        <fullName evidence="9">Dynamin family protein</fullName>
    </submittedName>
</protein>
<comment type="caution">
    <text evidence="9">The sequence shown here is derived from an EMBL/GenBank/DDBJ whole genome shotgun (WGS) entry which is preliminary data.</text>
</comment>
<accession>A0ABU5U4Q8</accession>
<reference evidence="9 10" key="1">
    <citation type="submission" date="2023-12" db="EMBL/GenBank/DDBJ databases">
        <title>Baltic Sea Cyanobacteria.</title>
        <authorList>
            <person name="Delbaje E."/>
            <person name="Fewer D.P."/>
            <person name="Shishido T.K."/>
        </authorList>
    </citation>
    <scope>NUCLEOTIDE SEQUENCE [LARGE SCALE GENOMIC DNA]</scope>
    <source>
        <strain evidence="9 10">CCNP 1315</strain>
    </source>
</reference>
<evidence type="ECO:0000313" key="9">
    <source>
        <dbReference type="EMBL" id="MEA5522109.1"/>
    </source>
</evidence>
<dbReference type="CDD" id="cd09912">
    <property type="entry name" value="DLP_2"/>
    <property type="match status" value="1"/>
</dbReference>
<dbReference type="Pfam" id="PF00350">
    <property type="entry name" value="Dynamin_N"/>
    <property type="match status" value="1"/>
</dbReference>
<comment type="subcellular location">
    <subcellularLocation>
        <location evidence="1">Membrane</location>
    </subcellularLocation>
</comment>
<dbReference type="EMBL" id="JAYGHT010000146">
    <property type="protein sequence ID" value="MEA5522109.1"/>
    <property type="molecule type" value="Genomic_DNA"/>
</dbReference>
<evidence type="ECO:0000256" key="4">
    <source>
        <dbReference type="ARBA" id="ARBA00023054"/>
    </source>
</evidence>
<evidence type="ECO:0000256" key="1">
    <source>
        <dbReference type="ARBA" id="ARBA00004370"/>
    </source>
</evidence>
<feature type="transmembrane region" description="Helical" evidence="7">
    <location>
        <begin position="507"/>
        <end position="526"/>
    </location>
</feature>
<dbReference type="InterPro" id="IPR045063">
    <property type="entry name" value="Dynamin_N"/>
</dbReference>
<keyword evidence="5" id="KW-0342">GTP-binding</keyword>
<keyword evidence="7" id="KW-0812">Transmembrane</keyword>
<dbReference type="InterPro" id="IPR027417">
    <property type="entry name" value="P-loop_NTPase"/>
</dbReference>
<keyword evidence="6 7" id="KW-0472">Membrane</keyword>
<gene>
    <name evidence="9" type="ORF">VB854_24520</name>
</gene>
<dbReference type="PANTHER" id="PTHR10465">
    <property type="entry name" value="TRANSMEMBRANE GTPASE FZO1"/>
    <property type="match status" value="1"/>
</dbReference>
<keyword evidence="7" id="KW-1133">Transmembrane helix</keyword>
<keyword evidence="3" id="KW-0378">Hydrolase</keyword>
<evidence type="ECO:0000313" key="10">
    <source>
        <dbReference type="Proteomes" id="UP001301728"/>
    </source>
</evidence>
<feature type="transmembrane region" description="Helical" evidence="7">
    <location>
        <begin position="538"/>
        <end position="556"/>
    </location>
</feature>
<evidence type="ECO:0000256" key="6">
    <source>
        <dbReference type="ARBA" id="ARBA00023136"/>
    </source>
</evidence>
<dbReference type="InterPro" id="IPR027094">
    <property type="entry name" value="Mitofusin_fam"/>
</dbReference>
<keyword evidence="2" id="KW-0547">Nucleotide-binding</keyword>